<comment type="caution">
    <text evidence="2">The sequence shown here is derived from an EMBL/GenBank/DDBJ whole genome shotgun (WGS) entry which is preliminary data.</text>
</comment>
<dbReference type="Proteomes" id="UP000016569">
    <property type="component" value="Unassembled WGS sequence"/>
</dbReference>
<keyword evidence="1" id="KW-0812">Transmembrane</keyword>
<reference evidence="3" key="1">
    <citation type="journal article" date="2013" name="Genome Announc.">
        <title>Draft Genome Sequence of the Dimorphic Prosthecate Bacterium Brevundimonas abyssalis TAR-001T.</title>
        <authorList>
            <person name="Tsubouchi T."/>
            <person name="Nishi S."/>
            <person name="Usui K."/>
            <person name="Shimane Y."/>
            <person name="Takaki Y."/>
            <person name="Maruyama T."/>
            <person name="Hatada Y."/>
        </authorList>
    </citation>
    <scope>NUCLEOTIDE SEQUENCE [LARGE SCALE GENOMIC DNA]</scope>
    <source>
        <strain evidence="3">TAR-001</strain>
    </source>
</reference>
<keyword evidence="1" id="KW-1133">Transmembrane helix</keyword>
<dbReference type="AlphaFoldDB" id="A0A8E0NCM9"/>
<keyword evidence="1" id="KW-0472">Membrane</keyword>
<gene>
    <name evidence="2" type="ORF">MBEBAB_2189</name>
</gene>
<sequence length="58" mass="6040">MDHHNDDDDVWEGFRLTGVAVVSAFIVAALVIGAGGAVLPALLDEPDAAPVLRASIDR</sequence>
<protein>
    <submittedName>
        <fullName evidence="2">Uncharacterized protein</fullName>
    </submittedName>
</protein>
<evidence type="ECO:0000313" key="2">
    <source>
        <dbReference type="EMBL" id="GAD59939.1"/>
    </source>
</evidence>
<proteinExistence type="predicted"/>
<evidence type="ECO:0000313" key="3">
    <source>
        <dbReference type="Proteomes" id="UP000016569"/>
    </source>
</evidence>
<accession>A0A8E0NCM9</accession>
<dbReference type="EMBL" id="BATC01000045">
    <property type="protein sequence ID" value="GAD59939.1"/>
    <property type="molecule type" value="Genomic_DNA"/>
</dbReference>
<feature type="transmembrane region" description="Helical" evidence="1">
    <location>
        <begin position="20"/>
        <end position="43"/>
    </location>
</feature>
<organism evidence="2 3">
    <name type="scientific">Brevundimonas abyssalis TAR-001</name>
    <dbReference type="NCBI Taxonomy" id="1391729"/>
    <lineage>
        <taxon>Bacteria</taxon>
        <taxon>Pseudomonadati</taxon>
        <taxon>Pseudomonadota</taxon>
        <taxon>Alphaproteobacteria</taxon>
        <taxon>Caulobacterales</taxon>
        <taxon>Caulobacteraceae</taxon>
        <taxon>Brevundimonas</taxon>
    </lineage>
</organism>
<keyword evidence="3" id="KW-1185">Reference proteome</keyword>
<name>A0A8E0NCM9_9CAUL</name>
<evidence type="ECO:0000256" key="1">
    <source>
        <dbReference type="SAM" id="Phobius"/>
    </source>
</evidence>